<keyword evidence="2" id="KW-0560">Oxidoreductase</keyword>
<dbReference type="Pfam" id="PF22725">
    <property type="entry name" value="GFO_IDH_MocA_C3"/>
    <property type="match status" value="1"/>
</dbReference>
<dbReference type="GeneID" id="582538"/>
<evidence type="ECO:0000313" key="5">
    <source>
        <dbReference type="EnsemblMetazoa" id="XP_787577"/>
    </source>
</evidence>
<dbReference type="InterPro" id="IPR000683">
    <property type="entry name" value="Gfo/Idh/MocA-like_OxRdtase_N"/>
</dbReference>
<reference evidence="6" key="1">
    <citation type="submission" date="2015-02" db="EMBL/GenBank/DDBJ databases">
        <title>Genome sequencing for Strongylocentrotus purpuratus.</title>
        <authorList>
            <person name="Murali S."/>
            <person name="Liu Y."/>
            <person name="Vee V."/>
            <person name="English A."/>
            <person name="Wang M."/>
            <person name="Skinner E."/>
            <person name="Han Y."/>
            <person name="Muzny D.M."/>
            <person name="Worley K.C."/>
            <person name="Gibbs R.A."/>
        </authorList>
    </citation>
    <scope>NUCLEOTIDE SEQUENCE</scope>
</reference>
<evidence type="ECO:0000313" key="6">
    <source>
        <dbReference type="Proteomes" id="UP000007110"/>
    </source>
</evidence>
<dbReference type="PANTHER" id="PTHR43818">
    <property type="entry name" value="BCDNA.GH03377"/>
    <property type="match status" value="1"/>
</dbReference>
<dbReference type="FunCoup" id="A0A7M7RC68">
    <property type="interactions" value="88"/>
</dbReference>
<dbReference type="InterPro" id="IPR036291">
    <property type="entry name" value="NAD(P)-bd_dom_sf"/>
</dbReference>
<dbReference type="AlphaFoldDB" id="A0A7M7RC68"/>
<feature type="domain" description="GFO/IDH/MocA-like oxidoreductase" evidence="4">
    <location>
        <begin position="141"/>
        <end position="270"/>
    </location>
</feature>
<name>A0A7M7RC68_STRPU</name>
<evidence type="ECO:0000256" key="2">
    <source>
        <dbReference type="ARBA" id="ARBA00023002"/>
    </source>
</evidence>
<dbReference type="Proteomes" id="UP000007110">
    <property type="component" value="Unassembled WGS sequence"/>
</dbReference>
<keyword evidence="6" id="KW-1185">Reference proteome</keyword>
<dbReference type="OMA" id="NQKDYVH"/>
<dbReference type="InterPro" id="IPR050463">
    <property type="entry name" value="Gfo/Idh/MocA_oxidrdct_glycsds"/>
</dbReference>
<dbReference type="SUPFAM" id="SSF55347">
    <property type="entry name" value="Glyceraldehyde-3-phosphate dehydrogenase-like, C-terminal domain"/>
    <property type="match status" value="1"/>
</dbReference>
<dbReference type="GO" id="GO:0000166">
    <property type="term" value="F:nucleotide binding"/>
    <property type="evidence" value="ECO:0007669"/>
    <property type="project" value="InterPro"/>
</dbReference>
<organism evidence="5 6">
    <name type="scientific">Strongylocentrotus purpuratus</name>
    <name type="common">Purple sea urchin</name>
    <dbReference type="NCBI Taxonomy" id="7668"/>
    <lineage>
        <taxon>Eukaryota</taxon>
        <taxon>Metazoa</taxon>
        <taxon>Echinodermata</taxon>
        <taxon>Eleutherozoa</taxon>
        <taxon>Echinozoa</taxon>
        <taxon>Echinoidea</taxon>
        <taxon>Euechinoidea</taxon>
        <taxon>Echinacea</taxon>
        <taxon>Camarodonta</taxon>
        <taxon>Echinidea</taxon>
        <taxon>Strongylocentrotidae</taxon>
        <taxon>Strongylocentrotus</taxon>
    </lineage>
</organism>
<dbReference type="RefSeq" id="XP_787577.2">
    <property type="nucleotide sequence ID" value="XM_782484.4"/>
</dbReference>
<dbReference type="PANTHER" id="PTHR43818:SF11">
    <property type="entry name" value="BCDNA.GH03377"/>
    <property type="match status" value="1"/>
</dbReference>
<protein>
    <recommendedName>
        <fullName evidence="7">Glucose-fructose oxidoreductase domain-containing protein 1</fullName>
    </recommendedName>
</protein>
<dbReference type="Gene3D" id="3.30.360.10">
    <property type="entry name" value="Dihydrodipicolinate Reductase, domain 2"/>
    <property type="match status" value="1"/>
</dbReference>
<dbReference type="InParanoid" id="A0A7M7RC68"/>
<dbReference type="OrthoDB" id="446809at2759"/>
<dbReference type="Pfam" id="PF01408">
    <property type="entry name" value="GFO_IDH_MocA"/>
    <property type="match status" value="1"/>
</dbReference>
<dbReference type="SUPFAM" id="SSF51735">
    <property type="entry name" value="NAD(P)-binding Rossmann-fold domains"/>
    <property type="match status" value="1"/>
</dbReference>
<dbReference type="KEGG" id="spu:582538"/>
<comment type="similarity">
    <text evidence="1">Belongs to the Gfo/Idh/MocA family.</text>
</comment>
<dbReference type="GO" id="GO:0016491">
    <property type="term" value="F:oxidoreductase activity"/>
    <property type="evidence" value="ECO:0007669"/>
    <property type="project" value="UniProtKB-KW"/>
</dbReference>
<dbReference type="InterPro" id="IPR055170">
    <property type="entry name" value="GFO_IDH_MocA-like_dom"/>
</dbReference>
<proteinExistence type="inferred from homology"/>
<feature type="domain" description="Gfo/Idh/MocA-like oxidoreductase N-terminal" evidence="3">
    <location>
        <begin position="15"/>
        <end position="126"/>
    </location>
</feature>
<evidence type="ECO:0000256" key="1">
    <source>
        <dbReference type="ARBA" id="ARBA00010928"/>
    </source>
</evidence>
<evidence type="ECO:0008006" key="7">
    <source>
        <dbReference type="Google" id="ProtNLM"/>
    </source>
</evidence>
<evidence type="ECO:0000259" key="4">
    <source>
        <dbReference type="Pfam" id="PF22725"/>
    </source>
</evidence>
<evidence type="ECO:0000259" key="3">
    <source>
        <dbReference type="Pfam" id="PF01408"/>
    </source>
</evidence>
<reference evidence="5" key="2">
    <citation type="submission" date="2021-01" db="UniProtKB">
        <authorList>
            <consortium name="EnsemblMetazoa"/>
        </authorList>
    </citation>
    <scope>IDENTIFICATION</scope>
</reference>
<accession>A0A7M7RC68</accession>
<dbReference type="Gene3D" id="3.40.50.720">
    <property type="entry name" value="NAD(P)-binding Rossmann-like Domain"/>
    <property type="match status" value="1"/>
</dbReference>
<sequence>MVLLAEDFHTMLEGVGVVGTGAMTSILISTLQAVGIKVVALWGPTDQEAKELARQYRIPFHTSKVDEVLLHQEVDLVWVTCPPHLHGEVASKALGIGKHVLCERPAGLKQADAVKMVTAARYYPSLVSIMTHGLRFLPAFVRTKRMIQEGEIGEVFLCDVKLSCGSLLTDKFNWMCDENMGGGLLNILGSHIIDIVSFLVGQKASKVRGMLKTFIKQNDRINGIRHITSDDFCTFQMELFRGACATITLNGHFPGQFKQEIMVIGSEGRLLIKDADLYGQTSSQTRETLLMADIQHVPERQKYSMAPTPELPLPYYKGLLKLTDALKESFERKKERLNWDGEPVAFAATFEDALYVQTVLDAIRKSDISGNWESVETLSEERNGRSFFLS</sequence>
<dbReference type="EnsemblMetazoa" id="XM_782484">
    <property type="protein sequence ID" value="XP_787577"/>
    <property type="gene ID" value="LOC582538"/>
</dbReference>